<gene>
    <name evidence="10" type="ORF">TCAL_01818</name>
</gene>
<dbReference type="STRING" id="6832.A0A553N8F7"/>
<dbReference type="Gene3D" id="3.30.499.10">
    <property type="entry name" value="Aconitase, domain 3"/>
    <property type="match status" value="2"/>
</dbReference>
<comment type="cofactor">
    <cofactor evidence="1">
        <name>[4Fe-4S] cluster</name>
        <dbReference type="ChEBI" id="CHEBI:49883"/>
    </cofactor>
</comment>
<evidence type="ECO:0000259" key="8">
    <source>
        <dbReference type="Pfam" id="PF00694"/>
    </source>
</evidence>
<dbReference type="Pfam" id="PF00330">
    <property type="entry name" value="Aconitase"/>
    <property type="match status" value="1"/>
</dbReference>
<evidence type="ECO:0000256" key="2">
    <source>
        <dbReference type="ARBA" id="ARBA00007185"/>
    </source>
</evidence>
<dbReference type="InterPro" id="IPR036008">
    <property type="entry name" value="Aconitase_4Fe-4S_dom"/>
</dbReference>
<dbReference type="GO" id="GO:0050482">
    <property type="term" value="P:arachidonate secretion"/>
    <property type="evidence" value="ECO:0007669"/>
    <property type="project" value="InterPro"/>
</dbReference>
<feature type="domain" description="Aconitase A/isopropylmalate dehydratase small subunit swivel" evidence="8">
    <location>
        <begin position="599"/>
        <end position="725"/>
    </location>
</feature>
<evidence type="ECO:0000256" key="6">
    <source>
        <dbReference type="SAM" id="MobiDB-lite"/>
    </source>
</evidence>
<reference evidence="10 11" key="1">
    <citation type="journal article" date="2018" name="Nat. Ecol. Evol.">
        <title>Genomic signatures of mitonuclear coevolution across populations of Tigriopus californicus.</title>
        <authorList>
            <person name="Barreto F.S."/>
            <person name="Watson E.T."/>
            <person name="Lima T.G."/>
            <person name="Willett C.S."/>
            <person name="Edmands S."/>
            <person name="Li W."/>
            <person name="Burton R.S."/>
        </authorList>
    </citation>
    <scope>NUCLEOTIDE SEQUENCE [LARGE SCALE GENOMIC DNA]</scope>
    <source>
        <strain evidence="10 11">San Diego</strain>
    </source>
</reference>
<dbReference type="InterPro" id="IPR015931">
    <property type="entry name" value="Acnase/IPM_dHydase_lsu_aba_1/3"/>
</dbReference>
<dbReference type="InterPro" id="IPR016090">
    <property type="entry name" value="PLA2-like_dom"/>
</dbReference>
<proteinExistence type="inferred from homology"/>
<name>A0A553N8F7_TIGCA</name>
<dbReference type="GO" id="GO:0006644">
    <property type="term" value="P:phospholipid metabolic process"/>
    <property type="evidence" value="ECO:0007669"/>
    <property type="project" value="InterPro"/>
</dbReference>
<evidence type="ECO:0000256" key="3">
    <source>
        <dbReference type="ARBA" id="ARBA00022723"/>
    </source>
</evidence>
<feature type="region of interest" description="Disordered" evidence="6">
    <location>
        <begin position="1"/>
        <end position="20"/>
    </location>
</feature>
<dbReference type="Pfam" id="PF00694">
    <property type="entry name" value="Aconitase_C"/>
    <property type="match status" value="1"/>
</dbReference>
<dbReference type="InterPro" id="IPR036444">
    <property type="entry name" value="PLipase_A2_dom_sf"/>
</dbReference>
<dbReference type="Gene3D" id="1.20.90.10">
    <property type="entry name" value="Phospholipase A2 domain"/>
    <property type="match status" value="1"/>
</dbReference>
<dbReference type="EMBL" id="VCGU01000459">
    <property type="protein sequence ID" value="TRY61731.1"/>
    <property type="molecule type" value="Genomic_DNA"/>
</dbReference>
<dbReference type="Gene3D" id="3.20.19.10">
    <property type="entry name" value="Aconitase, domain 4"/>
    <property type="match status" value="1"/>
</dbReference>
<dbReference type="GO" id="GO:0051536">
    <property type="term" value="F:iron-sulfur cluster binding"/>
    <property type="evidence" value="ECO:0007669"/>
    <property type="project" value="UniProtKB-KW"/>
</dbReference>
<dbReference type="SUPFAM" id="SSF53732">
    <property type="entry name" value="Aconitase iron-sulfur domain"/>
    <property type="match status" value="1"/>
</dbReference>
<dbReference type="InterPro" id="IPR001030">
    <property type="entry name" value="Acoase/IPM_deHydtase_lsu_aba"/>
</dbReference>
<dbReference type="Proteomes" id="UP000318571">
    <property type="component" value="Chromosome 8"/>
</dbReference>
<dbReference type="NCBIfam" id="NF006757">
    <property type="entry name" value="PRK09277.1"/>
    <property type="match status" value="1"/>
</dbReference>
<dbReference type="InterPro" id="IPR015928">
    <property type="entry name" value="Aconitase/3IPM_dehydase_swvl"/>
</dbReference>
<keyword evidence="3" id="KW-0479">Metal-binding</keyword>
<dbReference type="PANTHER" id="PTHR11670">
    <property type="entry name" value="ACONITASE/IRON-RESPONSIVE ELEMENT FAMILY MEMBER"/>
    <property type="match status" value="1"/>
</dbReference>
<evidence type="ECO:0000256" key="4">
    <source>
        <dbReference type="ARBA" id="ARBA00023004"/>
    </source>
</evidence>
<keyword evidence="5" id="KW-0411">Iron-sulfur</keyword>
<dbReference type="PRINTS" id="PR00415">
    <property type="entry name" value="ACONITASE"/>
</dbReference>
<comment type="similarity">
    <text evidence="2">Belongs to the aconitase/IPM isomerase family.</text>
</comment>
<protein>
    <submittedName>
        <fullName evidence="10">Uncharacterized protein</fullName>
    </submittedName>
</protein>
<evidence type="ECO:0000313" key="10">
    <source>
        <dbReference type="EMBL" id="TRY61731.1"/>
    </source>
</evidence>
<feature type="domain" description="Aconitase/3-isopropylmalate dehydratase large subunit alpha/beta/alpha" evidence="7">
    <location>
        <begin position="33"/>
        <end position="466"/>
    </location>
</feature>
<dbReference type="Pfam" id="PF05826">
    <property type="entry name" value="Phospholip_A2_2"/>
    <property type="match status" value="1"/>
</dbReference>
<sequence>MVQPSFAPPTPTVDSVPHDNPGLPIQDEICPFHQRHTYWAELLRKNQAKEFRKNEERFAFLKWVNKSFGNITVIPPGTGVMHQVNLEYLARIVTCQDGLLFPDSLIGTDSHTTMINGLGVLGWGVGTLDAESVMFGHPITMTIPKVVGCRISGQIPDYTTSTEIVLLITKKLRHAGVNGCFVEFFGPSLEVLSMADRATIANMSPEYGALVSYFPYDELTLDYLQHAGRSAQVECIRKYLTEVGMLRTPQSKEPEYSEVLEIDLSEVQPCVSGPKRSKDKVLIHEIGSDFHKALIAHQDSSKGFGLTLEQTYTSLNVNVDGAFHTITNGSVLLAAITSCSNTSNPSVLLGAGVLAKKAIEAGLAVSKCVKTSLAPGSGVVTSYLLESGVMPYLYMLGFEVIGYGCSSCVDNTKPLPGPIVDAIRQGSLVCCGVMSGNRNFESRVQADIKANYLASPMLVIAYSIAGRVDIDFEREPIGFTAEGKPIFLSEVWPSRQEIQEMENRFVIPAIFRNVVGRISYGNKHWSALETAESDLHFPWDQSSTFIKPPLYITELAENLPETPKSWLKGMRCLLKLGDNVTSDHISPAGSIVRNSPAADYLSSLGLAPREYSSYGARRGNCEVMMRGTFGHIRLKNELSKKEGPFTTHLPSGVPTTIFEASQRYKVEKVPLFVIAGENFGRGTARDWATKGPLLLGVKAILALSFDSNYRANLVKSGILPVQIDRTTYEILTGREILDIELPESEEDEQLKVSLVLNHDFDISADLRLDNEYEKSLYQDGGVIRQKMRDLNTFRGDLLWCGVHDVAPFPEALSSVYPSLDNCCRQHDQCPLIVDRGQCWKGICNKSLLFPILGCDCEQQFRKCLDAIAYNSRDSSFIYAPVTVSESKLSESVGFGYFSVAPKLADRRCIQKTRPLMGCAENFNGYCTKFVFNEKRPMRWQLFRLKDLDQAGLLF</sequence>
<evidence type="ECO:0000313" key="11">
    <source>
        <dbReference type="Proteomes" id="UP000318571"/>
    </source>
</evidence>
<comment type="caution">
    <text evidence="10">The sequence shown here is derived from an EMBL/GenBank/DDBJ whole genome shotgun (WGS) entry which is preliminary data.</text>
</comment>
<evidence type="ECO:0000259" key="9">
    <source>
        <dbReference type="Pfam" id="PF05826"/>
    </source>
</evidence>
<dbReference type="SUPFAM" id="SSF48619">
    <property type="entry name" value="Phospholipase A2, PLA2"/>
    <property type="match status" value="1"/>
</dbReference>
<evidence type="ECO:0000256" key="1">
    <source>
        <dbReference type="ARBA" id="ARBA00001966"/>
    </source>
</evidence>
<dbReference type="InterPro" id="IPR000573">
    <property type="entry name" value="AconitaseA/IPMdHydase_ssu_swvl"/>
</dbReference>
<dbReference type="AlphaFoldDB" id="A0A553N8F7"/>
<keyword evidence="4" id="KW-0408">Iron</keyword>
<dbReference type="GO" id="GO:0004623">
    <property type="term" value="F:phospholipase A2 activity"/>
    <property type="evidence" value="ECO:0007669"/>
    <property type="project" value="InterPro"/>
</dbReference>
<dbReference type="SUPFAM" id="SSF52016">
    <property type="entry name" value="LeuD/IlvD-like"/>
    <property type="match status" value="1"/>
</dbReference>
<evidence type="ECO:0000256" key="5">
    <source>
        <dbReference type="ARBA" id="ARBA00023014"/>
    </source>
</evidence>
<evidence type="ECO:0000259" key="7">
    <source>
        <dbReference type="Pfam" id="PF00330"/>
    </source>
</evidence>
<dbReference type="GO" id="GO:0046872">
    <property type="term" value="F:metal ion binding"/>
    <property type="evidence" value="ECO:0007669"/>
    <property type="project" value="UniProtKB-KW"/>
</dbReference>
<feature type="domain" description="Phospholipase A2-like central" evidence="9">
    <location>
        <begin position="798"/>
        <end position="869"/>
    </location>
</feature>
<keyword evidence="11" id="KW-1185">Reference proteome</keyword>
<accession>A0A553N8F7</accession>
<dbReference type="OMA" id="VMPYLYM"/>
<feature type="compositionally biased region" description="Pro residues" evidence="6">
    <location>
        <begin position="1"/>
        <end position="11"/>
    </location>
</feature>
<dbReference type="InterPro" id="IPR006249">
    <property type="entry name" value="Aconitase/IRP2"/>
</dbReference>
<dbReference type="Gene3D" id="6.10.190.10">
    <property type="match status" value="1"/>
</dbReference>
<organism evidence="10 11">
    <name type="scientific">Tigriopus californicus</name>
    <name type="common">Marine copepod</name>
    <dbReference type="NCBI Taxonomy" id="6832"/>
    <lineage>
        <taxon>Eukaryota</taxon>
        <taxon>Metazoa</taxon>
        <taxon>Ecdysozoa</taxon>
        <taxon>Arthropoda</taxon>
        <taxon>Crustacea</taxon>
        <taxon>Multicrustacea</taxon>
        <taxon>Hexanauplia</taxon>
        <taxon>Copepoda</taxon>
        <taxon>Harpacticoida</taxon>
        <taxon>Harpacticidae</taxon>
        <taxon>Tigriopus</taxon>
    </lineage>
</organism>